<evidence type="ECO:0000256" key="1">
    <source>
        <dbReference type="ARBA" id="ARBA00022723"/>
    </source>
</evidence>
<keyword evidence="2" id="KW-0805">Transcription regulation</keyword>
<name>A0ABR4J728_9EURO</name>
<feature type="domain" description="Zn(2)-C6 fungal-type" evidence="7">
    <location>
        <begin position="13"/>
        <end position="43"/>
    </location>
</feature>
<dbReference type="InterPro" id="IPR001138">
    <property type="entry name" value="Zn2Cys6_DnaBD"/>
</dbReference>
<accession>A0ABR4J728</accession>
<keyword evidence="3" id="KW-0238">DNA-binding</keyword>
<evidence type="ECO:0000313" key="9">
    <source>
        <dbReference type="Proteomes" id="UP001610446"/>
    </source>
</evidence>
<feature type="region of interest" description="Disordered" evidence="6">
    <location>
        <begin position="141"/>
        <end position="182"/>
    </location>
</feature>
<feature type="compositionally biased region" description="Basic and acidic residues" evidence="6">
    <location>
        <begin position="141"/>
        <end position="151"/>
    </location>
</feature>
<dbReference type="InterPro" id="IPR036864">
    <property type="entry name" value="Zn2-C6_fun-type_DNA-bd_sf"/>
</dbReference>
<evidence type="ECO:0000256" key="2">
    <source>
        <dbReference type="ARBA" id="ARBA00023015"/>
    </source>
</evidence>
<comment type="caution">
    <text evidence="8">The sequence shown here is derived from an EMBL/GenBank/DDBJ whole genome shotgun (WGS) entry which is preliminary data.</text>
</comment>
<proteinExistence type="predicted"/>
<dbReference type="Pfam" id="PF04082">
    <property type="entry name" value="Fungal_trans"/>
    <property type="match status" value="1"/>
</dbReference>
<dbReference type="Proteomes" id="UP001610446">
    <property type="component" value="Unassembled WGS sequence"/>
</dbReference>
<keyword evidence="9" id="KW-1185">Reference proteome</keyword>
<keyword evidence="5" id="KW-0539">Nucleus</keyword>
<gene>
    <name evidence="8" type="ORF">BJY01DRAFT_252466</name>
</gene>
<dbReference type="PROSITE" id="PS50048">
    <property type="entry name" value="ZN2_CY6_FUNGAL_2"/>
    <property type="match status" value="1"/>
</dbReference>
<evidence type="ECO:0000256" key="6">
    <source>
        <dbReference type="SAM" id="MobiDB-lite"/>
    </source>
</evidence>
<sequence length="669" mass="73330">MEPKSKRLRVLQACEPCRSKKGKCDGQRPVCRICKNLGIECSYNPNPKKRGLRPGQLSSLERRALLAELVAAYLLAQNPGAEENVSTFFSCSEPGLAFLAPGAKRDELDQLLTRWRQGTIAQWLFQSASAPDASLDELSRFRSQREPDARPSKAQSADPPRSSLETNANLEMKDPGDNSNTPTIPNVMNDIFDIYFAYTHTWLPFVDKYKLTAFARSLSGRNHQPSELNASQSASCALMWAMAAHTSLHAPASYWTSDELRPRPMMAARQALSLLPRCDKELEQGHVQALILLALFYYESGNRPLSWRLIGMAGRSAVDLSTLQAGQHLSSPSRRTSLACFVVEGIIAAGMNRKSQLPTRYTSTSDMLKTCPPDENIRELEEEGWEEWSCWEMPGSSVGQDGEPFRVLSTFNQTVQLVEILNDANMKSTLPQRSTQGCPDFPPGLVAWSHCIDRPNVNGTNHDTLQSTNVQCVYWLARCILRLQLRDSHRDVQESHKIASAVSELATRYQAAYPVNSAPVALLVCLRAAQGLLQVHDPLGSSLAKSISGISQSWAATAMIGESTAVDDSSSEQAGKLFTSNSSLRFPAAAVHAPLDQATINTPGNHLLNLGMDVQEGSLDDSASLSAADLTALDAAVWDDDLFTRNLGFLDGTQSALELDLSHCLNPPT</sequence>
<dbReference type="Gene3D" id="4.10.240.10">
    <property type="entry name" value="Zn(2)-C6 fungal-type DNA-binding domain"/>
    <property type="match status" value="1"/>
</dbReference>
<organism evidence="8 9">
    <name type="scientific">Aspergillus pseudoustus</name>
    <dbReference type="NCBI Taxonomy" id="1810923"/>
    <lineage>
        <taxon>Eukaryota</taxon>
        <taxon>Fungi</taxon>
        <taxon>Dikarya</taxon>
        <taxon>Ascomycota</taxon>
        <taxon>Pezizomycotina</taxon>
        <taxon>Eurotiomycetes</taxon>
        <taxon>Eurotiomycetidae</taxon>
        <taxon>Eurotiales</taxon>
        <taxon>Aspergillaceae</taxon>
        <taxon>Aspergillus</taxon>
        <taxon>Aspergillus subgen. Nidulantes</taxon>
    </lineage>
</organism>
<reference evidence="8 9" key="1">
    <citation type="submission" date="2024-07" db="EMBL/GenBank/DDBJ databases">
        <title>Section-level genome sequencing and comparative genomics of Aspergillus sections Usti and Cavernicolus.</title>
        <authorList>
            <consortium name="Lawrence Berkeley National Laboratory"/>
            <person name="Nybo J.L."/>
            <person name="Vesth T.C."/>
            <person name="Theobald S."/>
            <person name="Frisvad J.C."/>
            <person name="Larsen T.O."/>
            <person name="Kjaerboelling I."/>
            <person name="Rothschild-Mancinelli K."/>
            <person name="Lyhne E.K."/>
            <person name="Kogle M.E."/>
            <person name="Barry K."/>
            <person name="Clum A."/>
            <person name="Na H."/>
            <person name="Ledsgaard L."/>
            <person name="Lin J."/>
            <person name="Lipzen A."/>
            <person name="Kuo A."/>
            <person name="Riley R."/>
            <person name="Mondo S."/>
            <person name="Labutti K."/>
            <person name="Haridas S."/>
            <person name="Pangalinan J."/>
            <person name="Salamov A.A."/>
            <person name="Simmons B.A."/>
            <person name="Magnuson J.K."/>
            <person name="Chen J."/>
            <person name="Drula E."/>
            <person name="Henrissat B."/>
            <person name="Wiebenga A."/>
            <person name="Lubbers R.J."/>
            <person name="Gomes A.C."/>
            <person name="Makela M.R."/>
            <person name="Stajich J."/>
            <person name="Grigoriev I.V."/>
            <person name="Mortensen U.H."/>
            <person name="De Vries R.P."/>
            <person name="Baker S.E."/>
            <person name="Andersen M.R."/>
        </authorList>
    </citation>
    <scope>NUCLEOTIDE SEQUENCE [LARGE SCALE GENOMIC DNA]</scope>
    <source>
        <strain evidence="8 9">CBS 123904</strain>
    </source>
</reference>
<dbReference type="EMBL" id="JBFXLU010000197">
    <property type="protein sequence ID" value="KAL2835661.1"/>
    <property type="molecule type" value="Genomic_DNA"/>
</dbReference>
<evidence type="ECO:0000256" key="4">
    <source>
        <dbReference type="ARBA" id="ARBA00023163"/>
    </source>
</evidence>
<dbReference type="CDD" id="cd00067">
    <property type="entry name" value="GAL4"/>
    <property type="match status" value="1"/>
</dbReference>
<dbReference type="SUPFAM" id="SSF57701">
    <property type="entry name" value="Zn2/Cys6 DNA-binding domain"/>
    <property type="match status" value="1"/>
</dbReference>
<evidence type="ECO:0000259" key="7">
    <source>
        <dbReference type="PROSITE" id="PS50048"/>
    </source>
</evidence>
<evidence type="ECO:0000313" key="8">
    <source>
        <dbReference type="EMBL" id="KAL2835661.1"/>
    </source>
</evidence>
<dbReference type="CDD" id="cd12148">
    <property type="entry name" value="fungal_TF_MHR"/>
    <property type="match status" value="1"/>
</dbReference>
<evidence type="ECO:0000256" key="5">
    <source>
        <dbReference type="ARBA" id="ARBA00023242"/>
    </source>
</evidence>
<dbReference type="InterPro" id="IPR052783">
    <property type="entry name" value="Metabolic/Drug-Res_Regulator"/>
</dbReference>
<dbReference type="SMART" id="SM00066">
    <property type="entry name" value="GAL4"/>
    <property type="match status" value="1"/>
</dbReference>
<keyword evidence="1" id="KW-0479">Metal-binding</keyword>
<protein>
    <recommendedName>
        <fullName evidence="7">Zn(2)-C6 fungal-type domain-containing protein</fullName>
    </recommendedName>
</protein>
<dbReference type="Pfam" id="PF00172">
    <property type="entry name" value="Zn_clus"/>
    <property type="match status" value="1"/>
</dbReference>
<dbReference type="InterPro" id="IPR007219">
    <property type="entry name" value="XnlR_reg_dom"/>
</dbReference>
<dbReference type="PROSITE" id="PS00463">
    <property type="entry name" value="ZN2_CY6_FUNGAL_1"/>
    <property type="match status" value="1"/>
</dbReference>
<dbReference type="PANTHER" id="PTHR47655:SF2">
    <property type="entry name" value="QUINIC ACID UTILIZATION ACTIVATOR"/>
    <property type="match status" value="1"/>
</dbReference>
<dbReference type="PANTHER" id="PTHR47655">
    <property type="entry name" value="QUINIC ACID UTILIZATION ACTIVATOR"/>
    <property type="match status" value="1"/>
</dbReference>
<keyword evidence="4" id="KW-0804">Transcription</keyword>
<evidence type="ECO:0000256" key="3">
    <source>
        <dbReference type="ARBA" id="ARBA00023125"/>
    </source>
</evidence>